<feature type="transmembrane region" description="Helical" evidence="1">
    <location>
        <begin position="385"/>
        <end position="406"/>
    </location>
</feature>
<keyword evidence="1" id="KW-0812">Transmembrane</keyword>
<feature type="transmembrane region" description="Helical" evidence="1">
    <location>
        <begin position="276"/>
        <end position="301"/>
    </location>
</feature>
<dbReference type="KEGG" id="amah:DLM_2769"/>
<evidence type="ECO:0000256" key="1">
    <source>
        <dbReference type="SAM" id="Phobius"/>
    </source>
</evidence>
<sequence length="432" mass="46488">MSQAWLSYEAAPPPWLPGGFFAASLIWLLIAGLTLLLGDTVAANRFDPLIVTQTHLLALGVLGNTMLGALLQLLAVAAGVGTPRPRALWWRIFPTWQAGVACLCWGFSHGFAPHWLAGGALLLCGAGLALLWHAGHGLWHSPARDATSQGLRLTLGGLAMALTLGLLLALTLTGQLNLPFMPLLHSHVLWAGLGWLLALLLAVSQTVMPMFLLTPAFPPVSRWLLPGQLVLLAGLGLLLILQTAATWLLPLAALPAVGFAMLTLRQLRASRRRQDPLWRSWLLAMLCLLLSPLCASAALYWPDNTSLPLLCGVLWLGGLGLACVLGMLGKIAPFLAWLHLQSLQAPRGVLPRTHGFLSEQAVARLGGLHAGWLLLALAWCGWPAIWQIPLGLATLLLAATASWHGWQLWRLYRRVKAVCLAHHEGKTAAHCT</sequence>
<dbReference type="Proteomes" id="UP000198290">
    <property type="component" value="Chromosome"/>
</dbReference>
<keyword evidence="1" id="KW-0472">Membrane</keyword>
<feature type="transmembrane region" description="Helical" evidence="1">
    <location>
        <begin position="313"/>
        <end position="340"/>
    </location>
</feature>
<feature type="transmembrane region" description="Helical" evidence="1">
    <location>
        <begin position="114"/>
        <end position="132"/>
    </location>
</feature>
<keyword evidence="3" id="KW-1185">Reference proteome</keyword>
<evidence type="ECO:0008006" key="4">
    <source>
        <dbReference type="Google" id="ProtNLM"/>
    </source>
</evidence>
<accession>A0A3G9GES5</accession>
<feature type="transmembrane region" description="Helical" evidence="1">
    <location>
        <begin position="223"/>
        <end position="241"/>
    </location>
</feature>
<gene>
    <name evidence="2" type="ORF">DLM_2769</name>
</gene>
<feature type="transmembrane region" description="Helical" evidence="1">
    <location>
        <begin position="247"/>
        <end position="264"/>
    </location>
</feature>
<protein>
    <recommendedName>
        <fullName evidence="4">Transmembrane protein</fullName>
    </recommendedName>
</protein>
<dbReference type="OrthoDB" id="5295665at2"/>
<keyword evidence="1" id="KW-1133">Transmembrane helix</keyword>
<feature type="transmembrane region" description="Helical" evidence="1">
    <location>
        <begin position="361"/>
        <end position="379"/>
    </location>
</feature>
<reference evidence="3" key="1">
    <citation type="journal article" date="2017" name="Biotechnol. Biofuels">
        <title>Evaluation of environmental bacterial communities as a factor affecting the growth of duckweed Lemna minor.</title>
        <authorList>
            <person name="Ishizawa H."/>
            <person name="Kuroda M."/>
            <person name="Morikawa M."/>
            <person name="Ike M."/>
        </authorList>
    </citation>
    <scope>NUCLEOTIDE SEQUENCE [LARGE SCALE GENOMIC DNA]</scope>
    <source>
        <strain evidence="3">H3</strain>
    </source>
</reference>
<dbReference type="AlphaFoldDB" id="A0A3G9GES5"/>
<feature type="transmembrane region" description="Helical" evidence="1">
    <location>
        <begin position="57"/>
        <end position="81"/>
    </location>
</feature>
<organism evidence="2 3">
    <name type="scientific">Aquitalea magnusonii</name>
    <dbReference type="NCBI Taxonomy" id="332411"/>
    <lineage>
        <taxon>Bacteria</taxon>
        <taxon>Pseudomonadati</taxon>
        <taxon>Pseudomonadota</taxon>
        <taxon>Betaproteobacteria</taxon>
        <taxon>Neisseriales</taxon>
        <taxon>Chromobacteriaceae</taxon>
        <taxon>Aquitalea</taxon>
    </lineage>
</organism>
<feature type="transmembrane region" description="Helical" evidence="1">
    <location>
        <begin position="15"/>
        <end position="37"/>
    </location>
</feature>
<dbReference type="RefSeq" id="WP_089084585.1">
    <property type="nucleotide sequence ID" value="NZ_AP018823.1"/>
</dbReference>
<proteinExistence type="predicted"/>
<evidence type="ECO:0000313" key="2">
    <source>
        <dbReference type="EMBL" id="BBF86370.1"/>
    </source>
</evidence>
<dbReference type="EMBL" id="AP018823">
    <property type="protein sequence ID" value="BBF86370.1"/>
    <property type="molecule type" value="Genomic_DNA"/>
</dbReference>
<reference evidence="3" key="3">
    <citation type="journal article" date="2017" name="Plant Physiol. Biochem.">
        <title>Differential oxidative and antioxidative response of duckweed Lemna minor toward plant growth promoting/inhibiting bacteria.</title>
        <authorList>
            <person name="Ishizawa H."/>
            <person name="Kuroda M."/>
            <person name="Morikawa M."/>
            <person name="Ike M."/>
        </authorList>
    </citation>
    <scope>NUCLEOTIDE SEQUENCE [LARGE SCALE GENOMIC DNA]</scope>
    <source>
        <strain evidence="3">H3</strain>
    </source>
</reference>
<reference evidence="2 3" key="2">
    <citation type="journal article" date="2017" name="Genome Announc.">
        <title>Draft genome sequence of Aquitalea magnusonii strain H3, a plant growth-promoting bacterium of duckweed Lemna minor.</title>
        <authorList>
            <person name="Ishizawa H."/>
            <person name="Kuroda M."/>
            <person name="Ike M."/>
        </authorList>
    </citation>
    <scope>NUCLEOTIDE SEQUENCE [LARGE SCALE GENOMIC DNA]</scope>
    <source>
        <strain evidence="2 3">H3</strain>
    </source>
</reference>
<name>A0A3G9GES5_9NEIS</name>
<evidence type="ECO:0000313" key="3">
    <source>
        <dbReference type="Proteomes" id="UP000198290"/>
    </source>
</evidence>
<feature type="transmembrane region" description="Helical" evidence="1">
    <location>
        <begin position="188"/>
        <end position="211"/>
    </location>
</feature>
<feature type="transmembrane region" description="Helical" evidence="1">
    <location>
        <begin position="153"/>
        <end position="176"/>
    </location>
</feature>